<dbReference type="SUPFAM" id="SSF82895">
    <property type="entry name" value="TSP-1 type 1 repeat"/>
    <property type="match status" value="2"/>
</dbReference>
<evidence type="ECO:0008006" key="10">
    <source>
        <dbReference type="Google" id="ProtNLM"/>
    </source>
</evidence>
<keyword evidence="3" id="KW-0732">Signal</keyword>
<dbReference type="SUPFAM" id="SSF57567">
    <property type="entry name" value="Serine protease inhibitors"/>
    <property type="match status" value="1"/>
</dbReference>
<dbReference type="OMA" id="YSICANT"/>
<feature type="domain" description="Spondin-like TSP1" evidence="7">
    <location>
        <begin position="119"/>
        <end position="172"/>
    </location>
</feature>
<evidence type="ECO:0000256" key="3">
    <source>
        <dbReference type="ARBA" id="ARBA00022729"/>
    </source>
</evidence>
<evidence type="ECO:0000313" key="8">
    <source>
        <dbReference type="Ensembl" id="ENSEBUP00000025225.1"/>
    </source>
</evidence>
<dbReference type="AlphaFoldDB" id="A0A8C4R5F5"/>
<dbReference type="CDD" id="cd19941">
    <property type="entry name" value="TIL"/>
    <property type="match status" value="1"/>
</dbReference>
<dbReference type="Proteomes" id="UP000694388">
    <property type="component" value="Unplaced"/>
</dbReference>
<dbReference type="FunFam" id="2.10.25.10:FF:000055">
    <property type="entry name" value="alpha-tectorin isoform X1"/>
    <property type="match status" value="1"/>
</dbReference>
<comment type="subcellular location">
    <subcellularLocation>
        <location evidence="1">Secreted</location>
    </subcellularLocation>
</comment>
<evidence type="ECO:0000256" key="5">
    <source>
        <dbReference type="ARBA" id="ARBA00023180"/>
    </source>
</evidence>
<evidence type="ECO:0000259" key="6">
    <source>
        <dbReference type="Pfam" id="PF01826"/>
    </source>
</evidence>
<dbReference type="Gene3D" id="2.20.100.10">
    <property type="entry name" value="Thrombospondin type-1 (TSP1) repeat"/>
    <property type="match status" value="2"/>
</dbReference>
<evidence type="ECO:0000256" key="1">
    <source>
        <dbReference type="ARBA" id="ARBA00004613"/>
    </source>
</evidence>
<dbReference type="InterPro" id="IPR044004">
    <property type="entry name" value="TSP1_spondin_dom"/>
</dbReference>
<accession>A0A8C4R5F5</accession>
<dbReference type="PANTHER" id="PTHR11339">
    <property type="entry name" value="EXTRACELLULAR MATRIX GLYCOPROTEIN RELATED"/>
    <property type="match status" value="1"/>
</dbReference>
<keyword evidence="4" id="KW-1015">Disulfide bond</keyword>
<evidence type="ECO:0000256" key="4">
    <source>
        <dbReference type="ARBA" id="ARBA00023157"/>
    </source>
</evidence>
<keyword evidence="5" id="KW-0325">Glycoprotein</keyword>
<dbReference type="PROSITE" id="PS50092">
    <property type="entry name" value="TSP1"/>
    <property type="match status" value="2"/>
</dbReference>
<evidence type="ECO:0000313" key="9">
    <source>
        <dbReference type="Proteomes" id="UP000694388"/>
    </source>
</evidence>
<evidence type="ECO:0000259" key="7">
    <source>
        <dbReference type="Pfam" id="PF19028"/>
    </source>
</evidence>
<dbReference type="SMART" id="SM00209">
    <property type="entry name" value="TSP1"/>
    <property type="match status" value="2"/>
</dbReference>
<proteinExistence type="predicted"/>
<sequence length="287" mass="31128">MMHGCRCPEGWLLQDYGCVPVGACRCGLPSSDLSSEYEPGHVLDVDCNQCTCTNGTFVCTERLCPTFGPWNPWNPCSLPCGGGHRERQRQCHSNGSPWPCHGERVQHDDCNTQPCADKCVLSEWEMWSSCSSSCGGGITFRNRSLEGANLAASTLVCDETLIERRSCNNHNCSSDQCPEGQVYSICANTCPALCADLSANTACLFEGCLPGCRCPADQVLQDGKCISRDVCRCLITPSVPRWAFIAAHGVSEHAPGTVFTHKCNNCTCRRGAFDCTAQACQGEQFNT</sequence>
<reference evidence="8" key="2">
    <citation type="submission" date="2025-09" db="UniProtKB">
        <authorList>
            <consortium name="Ensembl"/>
        </authorList>
    </citation>
    <scope>IDENTIFICATION</scope>
</reference>
<dbReference type="InterPro" id="IPR036201">
    <property type="entry name" value="Pacifastin_dom_sf"/>
</dbReference>
<dbReference type="Pfam" id="PF23244">
    <property type="entry name" value="VWF"/>
    <property type="match status" value="1"/>
</dbReference>
<feature type="domain" description="TIL" evidence="6">
    <location>
        <begin position="177"/>
        <end position="231"/>
    </location>
</feature>
<dbReference type="InterPro" id="IPR036084">
    <property type="entry name" value="Ser_inhib-like_sf"/>
</dbReference>
<dbReference type="Pfam" id="PF00090">
    <property type="entry name" value="TSP_1"/>
    <property type="match status" value="1"/>
</dbReference>
<dbReference type="InterPro" id="IPR050780">
    <property type="entry name" value="Mucin_vWF_Thrombospondin_sf"/>
</dbReference>
<dbReference type="Ensembl" id="ENSEBUT00000025802.1">
    <property type="protein sequence ID" value="ENSEBUP00000025225.1"/>
    <property type="gene ID" value="ENSEBUG00000015559.1"/>
</dbReference>
<dbReference type="SUPFAM" id="SSF57283">
    <property type="entry name" value="PMP inhibitors"/>
    <property type="match status" value="1"/>
</dbReference>
<keyword evidence="9" id="KW-1185">Reference proteome</keyword>
<evidence type="ECO:0000256" key="2">
    <source>
        <dbReference type="ARBA" id="ARBA00022525"/>
    </source>
</evidence>
<reference evidence="8" key="1">
    <citation type="submission" date="2025-08" db="UniProtKB">
        <authorList>
            <consortium name="Ensembl"/>
        </authorList>
    </citation>
    <scope>IDENTIFICATION</scope>
</reference>
<dbReference type="Gene3D" id="2.10.25.10">
    <property type="entry name" value="Laminin"/>
    <property type="match status" value="1"/>
</dbReference>
<dbReference type="GO" id="GO:0005615">
    <property type="term" value="C:extracellular space"/>
    <property type="evidence" value="ECO:0007669"/>
    <property type="project" value="TreeGrafter"/>
</dbReference>
<dbReference type="Pfam" id="PF01826">
    <property type="entry name" value="TIL"/>
    <property type="match status" value="1"/>
</dbReference>
<dbReference type="InterPro" id="IPR036383">
    <property type="entry name" value="TSP1_rpt_sf"/>
</dbReference>
<name>A0A8C4R5F5_EPTBU</name>
<dbReference type="PANTHER" id="PTHR11339:SF386">
    <property type="entry name" value="HEMOLECTIN, ISOFORM A"/>
    <property type="match status" value="1"/>
</dbReference>
<dbReference type="GO" id="GO:0031012">
    <property type="term" value="C:extracellular matrix"/>
    <property type="evidence" value="ECO:0007669"/>
    <property type="project" value="TreeGrafter"/>
</dbReference>
<dbReference type="Pfam" id="PF19028">
    <property type="entry name" value="TSP1_spondin"/>
    <property type="match status" value="1"/>
</dbReference>
<dbReference type="InterPro" id="IPR000884">
    <property type="entry name" value="TSP1_rpt"/>
</dbReference>
<dbReference type="GO" id="GO:0030414">
    <property type="term" value="F:peptidase inhibitor activity"/>
    <property type="evidence" value="ECO:0007669"/>
    <property type="project" value="InterPro"/>
</dbReference>
<protein>
    <recommendedName>
        <fullName evidence="10">SCO-spondin</fullName>
    </recommendedName>
</protein>
<organism evidence="8 9">
    <name type="scientific">Eptatretus burgeri</name>
    <name type="common">Inshore hagfish</name>
    <dbReference type="NCBI Taxonomy" id="7764"/>
    <lineage>
        <taxon>Eukaryota</taxon>
        <taxon>Metazoa</taxon>
        <taxon>Chordata</taxon>
        <taxon>Craniata</taxon>
        <taxon>Vertebrata</taxon>
        <taxon>Cyclostomata</taxon>
        <taxon>Myxini</taxon>
        <taxon>Myxiniformes</taxon>
        <taxon>Myxinidae</taxon>
        <taxon>Eptatretinae</taxon>
        <taxon>Eptatretus</taxon>
    </lineage>
</organism>
<dbReference type="InterPro" id="IPR002919">
    <property type="entry name" value="TIL_dom"/>
</dbReference>
<keyword evidence="2" id="KW-0964">Secreted</keyword>